<gene>
    <name evidence="1" type="ORF">R1flu_011439</name>
</gene>
<sequence>MQILWRIFLWKTGDEISNGRVMPDFFACGRYLPSLPSEDSYSKGLYTTGIGGVDVVTAISENNQPFDYFTTHVIPGVMANRQGHRGFNPNLTHTICCGVPGLSSEKDLTCGDLT</sequence>
<dbReference type="AlphaFoldDB" id="A0ABD1ZB32"/>
<keyword evidence="2" id="KW-1185">Reference proteome</keyword>
<protein>
    <submittedName>
        <fullName evidence="1">Uncharacterized protein</fullName>
    </submittedName>
</protein>
<dbReference type="EMBL" id="JBHFFA010000002">
    <property type="protein sequence ID" value="KAL2643852.1"/>
    <property type="molecule type" value="Genomic_DNA"/>
</dbReference>
<accession>A0ABD1ZB32</accession>
<dbReference type="Proteomes" id="UP001605036">
    <property type="component" value="Unassembled WGS sequence"/>
</dbReference>
<name>A0ABD1ZB32_9MARC</name>
<evidence type="ECO:0000313" key="1">
    <source>
        <dbReference type="EMBL" id="KAL2643852.1"/>
    </source>
</evidence>
<organism evidence="1 2">
    <name type="scientific">Riccia fluitans</name>
    <dbReference type="NCBI Taxonomy" id="41844"/>
    <lineage>
        <taxon>Eukaryota</taxon>
        <taxon>Viridiplantae</taxon>
        <taxon>Streptophyta</taxon>
        <taxon>Embryophyta</taxon>
        <taxon>Marchantiophyta</taxon>
        <taxon>Marchantiopsida</taxon>
        <taxon>Marchantiidae</taxon>
        <taxon>Marchantiales</taxon>
        <taxon>Ricciaceae</taxon>
        <taxon>Riccia</taxon>
    </lineage>
</organism>
<reference evidence="1 2" key="1">
    <citation type="submission" date="2024-09" db="EMBL/GenBank/DDBJ databases">
        <title>Chromosome-scale assembly of Riccia fluitans.</title>
        <authorList>
            <person name="Paukszto L."/>
            <person name="Sawicki J."/>
            <person name="Karawczyk K."/>
            <person name="Piernik-Szablinska J."/>
            <person name="Szczecinska M."/>
            <person name="Mazdziarz M."/>
        </authorList>
    </citation>
    <scope>NUCLEOTIDE SEQUENCE [LARGE SCALE GENOMIC DNA]</scope>
    <source>
        <strain evidence="1">Rf_01</strain>
        <tissue evidence="1">Aerial parts of the thallus</tissue>
    </source>
</reference>
<proteinExistence type="predicted"/>
<evidence type="ECO:0000313" key="2">
    <source>
        <dbReference type="Proteomes" id="UP001605036"/>
    </source>
</evidence>
<comment type="caution">
    <text evidence="1">The sequence shown here is derived from an EMBL/GenBank/DDBJ whole genome shotgun (WGS) entry which is preliminary data.</text>
</comment>